<feature type="transmembrane region" description="Helical" evidence="13">
    <location>
        <begin position="65"/>
        <end position="85"/>
    </location>
</feature>
<evidence type="ECO:0000313" key="16">
    <source>
        <dbReference type="Proteomes" id="UP000673375"/>
    </source>
</evidence>
<dbReference type="EMBL" id="JAEDXU010000005">
    <property type="protein sequence ID" value="MBP1046751.1"/>
    <property type="molecule type" value="Genomic_DNA"/>
</dbReference>
<evidence type="ECO:0000256" key="8">
    <source>
        <dbReference type="ARBA" id="ARBA00023098"/>
    </source>
</evidence>
<feature type="transmembrane region" description="Helical" evidence="13">
    <location>
        <begin position="12"/>
        <end position="31"/>
    </location>
</feature>
<reference evidence="15 16" key="1">
    <citation type="submission" date="2020-12" db="EMBL/GenBank/DDBJ databases">
        <title>Vagococcus allomyrinae sp. nov. and Enterococcus lavae sp. nov., isolated from the larvae of Allomyrina dichotoma.</title>
        <authorList>
            <person name="Lee S.D."/>
        </authorList>
    </citation>
    <scope>NUCLEOTIDE SEQUENCE [LARGE SCALE GENOMIC DNA]</scope>
    <source>
        <strain evidence="15 16">BWM-S5</strain>
    </source>
</reference>
<dbReference type="PROSITE" id="PS50035">
    <property type="entry name" value="PLD"/>
    <property type="match status" value="2"/>
</dbReference>
<evidence type="ECO:0000256" key="12">
    <source>
        <dbReference type="NCBIfam" id="TIGR04265"/>
    </source>
</evidence>
<dbReference type="Proteomes" id="UP000673375">
    <property type="component" value="Unassembled WGS sequence"/>
</dbReference>
<evidence type="ECO:0000256" key="13">
    <source>
        <dbReference type="SAM" id="Phobius"/>
    </source>
</evidence>
<evidence type="ECO:0000256" key="6">
    <source>
        <dbReference type="ARBA" id="ARBA00022737"/>
    </source>
</evidence>
<keyword evidence="7 13" id="KW-1133">Transmembrane helix</keyword>
<evidence type="ECO:0000256" key="5">
    <source>
        <dbReference type="ARBA" id="ARBA00022692"/>
    </source>
</evidence>
<dbReference type="Gene3D" id="3.30.870.10">
    <property type="entry name" value="Endonuclease Chain A"/>
    <property type="match status" value="2"/>
</dbReference>
<keyword evidence="8" id="KW-0443">Lipid metabolism</keyword>
<feature type="domain" description="PLD phosphodiesterase" evidence="14">
    <location>
        <begin position="240"/>
        <end position="267"/>
    </location>
</feature>
<keyword evidence="11" id="KW-1208">Phospholipid metabolism</keyword>
<evidence type="ECO:0000256" key="9">
    <source>
        <dbReference type="ARBA" id="ARBA00023136"/>
    </source>
</evidence>
<dbReference type="InterPro" id="IPR027379">
    <property type="entry name" value="CLS_N"/>
</dbReference>
<evidence type="ECO:0000256" key="1">
    <source>
        <dbReference type="ARBA" id="ARBA00004651"/>
    </source>
</evidence>
<dbReference type="SUPFAM" id="SSF56024">
    <property type="entry name" value="Phospholipase D/nuclease"/>
    <property type="match status" value="2"/>
</dbReference>
<protein>
    <recommendedName>
        <fullName evidence="12">Cardiolipin synthase</fullName>
        <ecNumber evidence="12">2.7.8.-</ecNumber>
    </recommendedName>
</protein>
<evidence type="ECO:0000256" key="10">
    <source>
        <dbReference type="ARBA" id="ARBA00023209"/>
    </source>
</evidence>
<comment type="subcellular location">
    <subcellularLocation>
        <location evidence="1">Cell membrane</location>
        <topology evidence="1">Multi-pass membrane protein</topology>
    </subcellularLocation>
</comment>
<dbReference type="InterPro" id="IPR022924">
    <property type="entry name" value="Cardiolipin_synthase"/>
</dbReference>
<evidence type="ECO:0000256" key="3">
    <source>
        <dbReference type="ARBA" id="ARBA00022516"/>
    </source>
</evidence>
<dbReference type="Pfam" id="PF13091">
    <property type="entry name" value="PLDc_2"/>
    <property type="match status" value="2"/>
</dbReference>
<name>A0ABS4CKU8_9ENTE</name>
<keyword evidence="6" id="KW-0677">Repeat</keyword>
<dbReference type="InterPro" id="IPR025202">
    <property type="entry name" value="PLD-like_dom"/>
</dbReference>
<dbReference type="Pfam" id="PF13396">
    <property type="entry name" value="PLDc_N"/>
    <property type="match status" value="1"/>
</dbReference>
<proteinExistence type="predicted"/>
<organism evidence="15 16">
    <name type="scientific">Enterococcus larvae</name>
    <dbReference type="NCBI Taxonomy" id="2794352"/>
    <lineage>
        <taxon>Bacteria</taxon>
        <taxon>Bacillati</taxon>
        <taxon>Bacillota</taxon>
        <taxon>Bacilli</taxon>
        <taxon>Lactobacillales</taxon>
        <taxon>Enterococcaceae</taxon>
        <taxon>Enterococcus</taxon>
    </lineage>
</organism>
<dbReference type="NCBIfam" id="TIGR04265">
    <property type="entry name" value="bac_cardiolipin"/>
    <property type="match status" value="1"/>
</dbReference>
<evidence type="ECO:0000256" key="2">
    <source>
        <dbReference type="ARBA" id="ARBA00022475"/>
    </source>
</evidence>
<keyword evidence="5 13" id="KW-0812">Transmembrane</keyword>
<keyword evidence="9 13" id="KW-0472">Membrane</keyword>
<dbReference type="InterPro" id="IPR001736">
    <property type="entry name" value="PLipase_D/transphosphatidylase"/>
</dbReference>
<feature type="domain" description="PLD phosphodiesterase" evidence="14">
    <location>
        <begin position="427"/>
        <end position="454"/>
    </location>
</feature>
<comment type="caution">
    <text evidence="15">The sequence shown here is derived from an EMBL/GenBank/DDBJ whole genome shotgun (WGS) entry which is preliminary data.</text>
</comment>
<evidence type="ECO:0000256" key="11">
    <source>
        <dbReference type="ARBA" id="ARBA00023264"/>
    </source>
</evidence>
<sequence>MIGGVRVKNKLQRYKVLLILLIFSVILLAVSVSRFSYIFGALELLAIVLCGYLVFFDQREASSKFAWMLALLFLPLFGILLYFLIGKEPHQRKLPKHQVESEKKLQGFVSNLLLEHPEAIHKKHDLSREIYHLSSKHPTTANHVKVLNKGKEAFELLLEDIENAKDHVHVFFFIIKGDEAGTELTHALMKKASQGVKVRFMYDSLGSIAFPNQLLNDMRDKGVEVRTYDLLNSPLLSNKANWRNHRKMVIVDGQVAHVGGMNIGNEYRGQGKKFKYWRDTNIRLMGPAVIEVQECFIYDWLFLDKNHDTLTQFIGNKERYFPLTTIKESLDSEVVQVLYGGPYDEERTIKDSFVDLIGKATQSIKIAMPYFIPDEETLGALRRASRCGIKVQLIIPGKGDRGISYYGTNSFIDELLSAGIEVYAYDRSSFIHCKCMIVDEHIATVGSTNFDIRSFYLNHELSLFIYGPSPAVETLAQQFAADLENAHRIDEVMQNERTLLEKFKEKISALFVPIL</sequence>
<dbReference type="PANTHER" id="PTHR21248">
    <property type="entry name" value="CARDIOLIPIN SYNTHASE"/>
    <property type="match status" value="1"/>
</dbReference>
<evidence type="ECO:0000259" key="14">
    <source>
        <dbReference type="PROSITE" id="PS50035"/>
    </source>
</evidence>
<keyword evidence="10" id="KW-0594">Phospholipid biosynthesis</keyword>
<dbReference type="SMART" id="SM00155">
    <property type="entry name" value="PLDc"/>
    <property type="match status" value="2"/>
</dbReference>
<feature type="transmembrane region" description="Helical" evidence="13">
    <location>
        <begin position="37"/>
        <end position="56"/>
    </location>
</feature>
<dbReference type="CDD" id="cd09112">
    <property type="entry name" value="PLDc_CLS_2"/>
    <property type="match status" value="1"/>
</dbReference>
<gene>
    <name evidence="15" type="primary">cls</name>
    <name evidence="15" type="ORF">I6N96_10785</name>
</gene>
<keyword evidence="3" id="KW-0444">Lipid biosynthesis</keyword>
<keyword evidence="4" id="KW-0808">Transferase</keyword>
<accession>A0ABS4CKU8</accession>
<dbReference type="PANTHER" id="PTHR21248:SF22">
    <property type="entry name" value="PHOSPHOLIPASE D"/>
    <property type="match status" value="1"/>
</dbReference>
<evidence type="ECO:0000256" key="7">
    <source>
        <dbReference type="ARBA" id="ARBA00022989"/>
    </source>
</evidence>
<dbReference type="EC" id="2.7.8.-" evidence="12"/>
<evidence type="ECO:0000313" key="15">
    <source>
        <dbReference type="EMBL" id="MBP1046751.1"/>
    </source>
</evidence>
<keyword evidence="2" id="KW-1003">Cell membrane</keyword>
<keyword evidence="16" id="KW-1185">Reference proteome</keyword>
<dbReference type="CDD" id="cd09110">
    <property type="entry name" value="PLDc_CLS_1"/>
    <property type="match status" value="1"/>
</dbReference>
<evidence type="ECO:0000256" key="4">
    <source>
        <dbReference type="ARBA" id="ARBA00022679"/>
    </source>
</evidence>